<evidence type="ECO:0000313" key="4">
    <source>
        <dbReference type="EMBL" id="TYI34570.1"/>
    </source>
</evidence>
<proteinExistence type="predicted"/>
<organism evidence="4 5">
    <name type="scientific">Gossypium tomentosum</name>
    <name type="common">Hawaiian cotton</name>
    <name type="synonym">Gossypium sandvicense</name>
    <dbReference type="NCBI Taxonomy" id="34277"/>
    <lineage>
        <taxon>Eukaryota</taxon>
        <taxon>Viridiplantae</taxon>
        <taxon>Streptophyta</taxon>
        <taxon>Embryophyta</taxon>
        <taxon>Tracheophyta</taxon>
        <taxon>Spermatophyta</taxon>
        <taxon>Magnoliopsida</taxon>
        <taxon>eudicotyledons</taxon>
        <taxon>Gunneridae</taxon>
        <taxon>Pentapetalae</taxon>
        <taxon>rosids</taxon>
        <taxon>malvids</taxon>
        <taxon>Malvales</taxon>
        <taxon>Malvaceae</taxon>
        <taxon>Malvoideae</taxon>
        <taxon>Gossypium</taxon>
    </lineage>
</organism>
<evidence type="ECO:0000256" key="1">
    <source>
        <dbReference type="ARBA" id="ARBA00005194"/>
    </source>
</evidence>
<accession>A0A5D2R4E2</accession>
<evidence type="ECO:0000313" key="5">
    <source>
        <dbReference type="Proteomes" id="UP000322667"/>
    </source>
</evidence>
<reference evidence="4 5" key="1">
    <citation type="submission" date="2019-07" db="EMBL/GenBank/DDBJ databases">
        <title>WGS assembly of Gossypium tomentosum.</title>
        <authorList>
            <person name="Chen Z.J."/>
            <person name="Sreedasyam A."/>
            <person name="Ando A."/>
            <person name="Song Q."/>
            <person name="De L."/>
            <person name="Hulse-Kemp A."/>
            <person name="Ding M."/>
            <person name="Ye W."/>
            <person name="Kirkbride R."/>
            <person name="Jenkins J."/>
            <person name="Plott C."/>
            <person name="Lovell J."/>
            <person name="Lin Y.-M."/>
            <person name="Vaughn R."/>
            <person name="Liu B."/>
            <person name="Li W."/>
            <person name="Simpson S."/>
            <person name="Scheffler B."/>
            <person name="Saski C."/>
            <person name="Grover C."/>
            <person name="Hu G."/>
            <person name="Conover J."/>
            <person name="Carlson J."/>
            <person name="Shu S."/>
            <person name="Boston L."/>
            <person name="Williams M."/>
            <person name="Peterson D."/>
            <person name="Mcgee K."/>
            <person name="Jones D."/>
            <person name="Wendel J."/>
            <person name="Stelly D."/>
            <person name="Grimwood J."/>
            <person name="Schmutz J."/>
        </authorList>
    </citation>
    <scope>NUCLEOTIDE SEQUENCE [LARGE SCALE GENOMIC DNA]</scope>
    <source>
        <strain evidence="4">7179.01</strain>
    </source>
</reference>
<dbReference type="InterPro" id="IPR016039">
    <property type="entry name" value="Thiolase-like"/>
</dbReference>
<gene>
    <name evidence="4" type="ORF">ES332_A03G017200v1</name>
</gene>
<sequence>MESTLKKAGLTASIRYFFHIPGDSMTSISKYSNPSTTSIPSVLDNAVRSRKVKPSHTIMAPSFGAGLT</sequence>
<dbReference type="InterPro" id="IPR013747">
    <property type="entry name" value="ACP_syn_III_C"/>
</dbReference>
<evidence type="ECO:0000256" key="2">
    <source>
        <dbReference type="ARBA" id="ARBA00022679"/>
    </source>
</evidence>
<keyword evidence="2" id="KW-0808">Transferase</keyword>
<dbReference type="GO" id="GO:0006633">
    <property type="term" value="P:fatty acid biosynthetic process"/>
    <property type="evidence" value="ECO:0007669"/>
    <property type="project" value="UniProtKB-UniPathway"/>
</dbReference>
<dbReference type="Pfam" id="PF08541">
    <property type="entry name" value="ACP_syn_III_C"/>
    <property type="match status" value="1"/>
</dbReference>
<dbReference type="SUPFAM" id="SSF53901">
    <property type="entry name" value="Thiolase-like"/>
    <property type="match status" value="1"/>
</dbReference>
<protein>
    <recommendedName>
        <fullName evidence="3">Beta-ketoacyl-[acyl-carrier-protein] synthase III C-terminal domain-containing protein</fullName>
    </recommendedName>
</protein>
<evidence type="ECO:0000259" key="3">
    <source>
        <dbReference type="Pfam" id="PF08541"/>
    </source>
</evidence>
<dbReference type="Gene3D" id="3.40.47.10">
    <property type="match status" value="1"/>
</dbReference>
<dbReference type="GO" id="GO:0016746">
    <property type="term" value="F:acyltransferase activity"/>
    <property type="evidence" value="ECO:0007669"/>
    <property type="project" value="InterPro"/>
</dbReference>
<dbReference type="EMBL" id="CM017612">
    <property type="protein sequence ID" value="TYI34570.1"/>
    <property type="molecule type" value="Genomic_DNA"/>
</dbReference>
<feature type="domain" description="Beta-ketoacyl-[acyl-carrier-protein] synthase III C-terminal" evidence="3">
    <location>
        <begin position="20"/>
        <end position="68"/>
    </location>
</feature>
<dbReference type="Proteomes" id="UP000322667">
    <property type="component" value="Chromosome A03"/>
</dbReference>
<dbReference type="AlphaFoldDB" id="A0A5D2R4E2"/>
<dbReference type="UniPathway" id="UPA00094"/>
<comment type="pathway">
    <text evidence="1">Lipid metabolism; fatty acid biosynthesis.</text>
</comment>
<name>A0A5D2R4E2_GOSTO</name>
<keyword evidence="5" id="KW-1185">Reference proteome</keyword>